<accession>A0ACB5R5M2</accession>
<dbReference type="Proteomes" id="UP001055013">
    <property type="component" value="Unassembled WGS sequence"/>
</dbReference>
<protein>
    <submittedName>
        <fullName evidence="1">Uncharacterized protein</fullName>
    </submittedName>
</protein>
<evidence type="ECO:0000313" key="2">
    <source>
        <dbReference type="Proteomes" id="UP001055013"/>
    </source>
</evidence>
<reference evidence="1" key="1">
    <citation type="submission" date="2021-09" db="EMBL/GenBank/DDBJ databases">
        <title>Isolation and characterization of 3-chlorobenzoate degrading bacteria from soils in Shizuoka.</title>
        <authorList>
            <person name="Ifat A."/>
            <person name="Ogawa N."/>
            <person name="Kimbara K."/>
            <person name="Moriuchi R."/>
            <person name="Dohra H."/>
            <person name="Shintani M."/>
        </authorList>
    </citation>
    <scope>NUCLEOTIDE SEQUENCE</scope>
    <source>
        <strain evidence="1">19CS2-2</strain>
    </source>
</reference>
<comment type="caution">
    <text evidence="1">The sequence shown here is derived from an EMBL/GenBank/DDBJ whole genome shotgun (WGS) entry which is preliminary data.</text>
</comment>
<organism evidence="1 2">
    <name type="scientific">Caballeronia novacaledonica</name>
    <dbReference type="NCBI Taxonomy" id="1544861"/>
    <lineage>
        <taxon>Bacteria</taxon>
        <taxon>Pseudomonadati</taxon>
        <taxon>Pseudomonadota</taxon>
        <taxon>Betaproteobacteria</taxon>
        <taxon>Burkholderiales</taxon>
        <taxon>Burkholderiaceae</taxon>
        <taxon>Caballeronia</taxon>
    </lineage>
</organism>
<evidence type="ECO:0000313" key="1">
    <source>
        <dbReference type="EMBL" id="GJH22486.1"/>
    </source>
</evidence>
<gene>
    <name evidence="1" type="ORF">CBA19CS22_38110</name>
</gene>
<dbReference type="EMBL" id="BPUR01000041">
    <property type="protein sequence ID" value="GJH22486.1"/>
    <property type="molecule type" value="Genomic_DNA"/>
</dbReference>
<proteinExistence type="predicted"/>
<name>A0ACB5R5M2_9BURK</name>
<sequence>MTRVQCKAFARSTGAQCQAKAVPGKTVCRKHGGLSEGAPEGNQRAKKHGIYGKHFTDEERDALPDVESRIGTLTEEITLCRVRINRALAAENEAWRLDPNGLEIVKFIDKQETEFSAGPERVHERVDYGAHIERLLKRLESMERTRAELIKMDRENPVVDDTPVSEIRVHIVTPENVDKYRSESE</sequence>
<keyword evidence="2" id="KW-1185">Reference proteome</keyword>